<evidence type="ECO:0000313" key="8">
    <source>
        <dbReference type="EMBL" id="NGO38134.1"/>
    </source>
</evidence>
<dbReference type="EMBL" id="JAAKYA010000012">
    <property type="protein sequence ID" value="NGO38134.1"/>
    <property type="molecule type" value="Genomic_DNA"/>
</dbReference>
<dbReference type="InterPro" id="IPR003423">
    <property type="entry name" value="OMP_efflux"/>
</dbReference>
<dbReference type="GO" id="GO:0009279">
    <property type="term" value="C:cell outer membrane"/>
    <property type="evidence" value="ECO:0007669"/>
    <property type="project" value="UniProtKB-SubCell"/>
</dbReference>
<evidence type="ECO:0000256" key="1">
    <source>
        <dbReference type="ARBA" id="ARBA00004442"/>
    </source>
</evidence>
<dbReference type="GO" id="GO:0015562">
    <property type="term" value="F:efflux transmembrane transporter activity"/>
    <property type="evidence" value="ECO:0007669"/>
    <property type="project" value="InterPro"/>
</dbReference>
<dbReference type="GO" id="GO:1990281">
    <property type="term" value="C:efflux pump complex"/>
    <property type="evidence" value="ECO:0007669"/>
    <property type="project" value="TreeGrafter"/>
</dbReference>
<evidence type="ECO:0000256" key="4">
    <source>
        <dbReference type="ARBA" id="ARBA00022452"/>
    </source>
</evidence>
<evidence type="ECO:0000256" key="5">
    <source>
        <dbReference type="ARBA" id="ARBA00022692"/>
    </source>
</evidence>
<comment type="similarity">
    <text evidence="2">Belongs to the outer membrane factor (OMF) (TC 1.B.17) family.</text>
</comment>
<proteinExistence type="inferred from homology"/>
<sequence>MKTRWIAIWLCAGCTFAGAQEVQREVRRWSLTDCIQHSLEHNLDLRIERYNPELALFNLRSGYGAYDPVLSASGQHDYSKAGSTLLEGTFLLPGREQDVNSFRTTLSGLLPWGTLYNVTLSARDTDGIRYGVDTNLNILEFPYSDSSGAVSISVTQPLLRDFWYNPTRLRIQILKNRLKWSEHALRARMIDIVTRVELAYYDLKAAYENVKVQQMALQLSEQLLAENRKRVEVGALAPLDEKQAEADVAARRADLIAAQRNLAVLENNLKQILTDDFATWAHVRLEPLEELDAPPPILDVQDSWSKGLTLRPDFLQAQLDLEQQGIQVKINRNELYPQVDLRVGGAYSGSTPEFSGVFGDIKDRDQPSWFVGGQISYPLGNRSALNAYRASKAQYEQRLLALKKMEQNIMIEIDNAVKLAQANYERVAATREARAYAEAALEAEQKKLESGKSTSFVVLRLQRDLTAARADEISALVQYRRSLALLAQAEGSTLQRHGIDLVIK</sequence>
<dbReference type="AlphaFoldDB" id="A0A6M1RRM5"/>
<protein>
    <submittedName>
        <fullName evidence="8">TolC family protein</fullName>
    </submittedName>
</protein>
<evidence type="ECO:0000256" key="3">
    <source>
        <dbReference type="ARBA" id="ARBA00022448"/>
    </source>
</evidence>
<evidence type="ECO:0000256" key="7">
    <source>
        <dbReference type="ARBA" id="ARBA00023237"/>
    </source>
</evidence>
<dbReference type="SUPFAM" id="SSF56954">
    <property type="entry name" value="Outer membrane efflux proteins (OEP)"/>
    <property type="match status" value="1"/>
</dbReference>
<evidence type="ECO:0000256" key="6">
    <source>
        <dbReference type="ARBA" id="ARBA00023136"/>
    </source>
</evidence>
<keyword evidence="6" id="KW-0472">Membrane</keyword>
<comment type="caution">
    <text evidence="8">The sequence shown here is derived from an EMBL/GenBank/DDBJ whole genome shotgun (WGS) entry which is preliminary data.</text>
</comment>
<dbReference type="PANTHER" id="PTHR30026">
    <property type="entry name" value="OUTER MEMBRANE PROTEIN TOLC"/>
    <property type="match status" value="1"/>
</dbReference>
<dbReference type="PANTHER" id="PTHR30026:SF23">
    <property type="entry name" value="TO APRF-PUTATIVE OUTER MEMBRANE EFFLUX PROTEIN OR SECRETED ALKALINE PHOSPHATASE-RELATED"/>
    <property type="match status" value="1"/>
</dbReference>
<evidence type="ECO:0000313" key="9">
    <source>
        <dbReference type="Proteomes" id="UP000477311"/>
    </source>
</evidence>
<accession>A0A6M1RRM5</accession>
<dbReference type="Proteomes" id="UP000477311">
    <property type="component" value="Unassembled WGS sequence"/>
</dbReference>
<evidence type="ECO:0000256" key="2">
    <source>
        <dbReference type="ARBA" id="ARBA00007613"/>
    </source>
</evidence>
<reference evidence="8 9" key="1">
    <citation type="submission" date="2020-02" db="EMBL/GenBank/DDBJ databases">
        <title>Draft genome sequence of Limisphaera ngatamarikiensis NGM72.4T, a thermophilic Verrucomicrobia grouped in subdivision 3.</title>
        <authorList>
            <person name="Carere C.R."/>
            <person name="Steen J."/>
            <person name="Hugenholtz P."/>
            <person name="Stott M.B."/>
        </authorList>
    </citation>
    <scope>NUCLEOTIDE SEQUENCE [LARGE SCALE GENOMIC DNA]</scope>
    <source>
        <strain evidence="8 9">NGM72.4</strain>
    </source>
</reference>
<keyword evidence="5" id="KW-0812">Transmembrane</keyword>
<keyword evidence="9" id="KW-1185">Reference proteome</keyword>
<dbReference type="Pfam" id="PF02321">
    <property type="entry name" value="OEP"/>
    <property type="match status" value="2"/>
</dbReference>
<gene>
    <name evidence="8" type="ORF">G4L39_01825</name>
</gene>
<name>A0A6M1RRM5_9BACT</name>
<dbReference type="GO" id="GO:0015288">
    <property type="term" value="F:porin activity"/>
    <property type="evidence" value="ECO:0007669"/>
    <property type="project" value="TreeGrafter"/>
</dbReference>
<dbReference type="RefSeq" id="WP_165105460.1">
    <property type="nucleotide sequence ID" value="NZ_JAAKYA010000012.1"/>
</dbReference>
<keyword evidence="3" id="KW-0813">Transport</keyword>
<keyword evidence="4" id="KW-1134">Transmembrane beta strand</keyword>
<dbReference type="Gene3D" id="1.20.1600.10">
    <property type="entry name" value="Outer membrane efflux proteins (OEP)"/>
    <property type="match status" value="1"/>
</dbReference>
<keyword evidence="7" id="KW-0998">Cell outer membrane</keyword>
<organism evidence="8 9">
    <name type="scientific">Limisphaera ngatamarikiensis</name>
    <dbReference type="NCBI Taxonomy" id="1324935"/>
    <lineage>
        <taxon>Bacteria</taxon>
        <taxon>Pseudomonadati</taxon>
        <taxon>Verrucomicrobiota</taxon>
        <taxon>Verrucomicrobiia</taxon>
        <taxon>Limisphaerales</taxon>
        <taxon>Limisphaeraceae</taxon>
        <taxon>Limisphaera</taxon>
    </lineage>
</organism>
<comment type="subcellular location">
    <subcellularLocation>
        <location evidence="1">Cell outer membrane</location>
    </subcellularLocation>
</comment>
<dbReference type="InterPro" id="IPR051906">
    <property type="entry name" value="TolC-like"/>
</dbReference>